<gene>
    <name evidence="2" type="ORF">J8F10_30660</name>
</gene>
<keyword evidence="3" id="KW-1185">Reference proteome</keyword>
<reference evidence="2 3" key="1">
    <citation type="submission" date="2021-04" db="EMBL/GenBank/DDBJ databases">
        <authorList>
            <person name="Ivanova A."/>
        </authorList>
    </citation>
    <scope>NUCLEOTIDE SEQUENCE [LARGE SCALE GENOMIC DNA]</scope>
    <source>
        <strain evidence="2 3">G18</strain>
    </source>
</reference>
<name>A0ABS5C0Z6_9BACT</name>
<evidence type="ECO:0000256" key="1">
    <source>
        <dbReference type="SAM" id="MobiDB-lite"/>
    </source>
</evidence>
<evidence type="ECO:0000313" key="3">
    <source>
        <dbReference type="Proteomes" id="UP000676565"/>
    </source>
</evidence>
<feature type="region of interest" description="Disordered" evidence="1">
    <location>
        <begin position="225"/>
        <end position="255"/>
    </location>
</feature>
<evidence type="ECO:0008006" key="4">
    <source>
        <dbReference type="Google" id="ProtNLM"/>
    </source>
</evidence>
<protein>
    <recommendedName>
        <fullName evidence="4">Glycoside hydrolase 123 C-terminal domain-containing protein</fullName>
    </recommendedName>
</protein>
<accession>A0ABS5C0Z6</accession>
<organism evidence="2 3">
    <name type="scientific">Gemmata palustris</name>
    <dbReference type="NCBI Taxonomy" id="2822762"/>
    <lineage>
        <taxon>Bacteria</taxon>
        <taxon>Pseudomonadati</taxon>
        <taxon>Planctomycetota</taxon>
        <taxon>Planctomycetia</taxon>
        <taxon>Gemmatales</taxon>
        <taxon>Gemmataceae</taxon>
        <taxon>Gemmata</taxon>
    </lineage>
</organism>
<dbReference type="RefSeq" id="WP_210660351.1">
    <property type="nucleotide sequence ID" value="NZ_JAGKQQ010000001.1"/>
</dbReference>
<dbReference type="EMBL" id="JAGKQQ010000001">
    <property type="protein sequence ID" value="MBP3959629.1"/>
    <property type="molecule type" value="Genomic_DNA"/>
</dbReference>
<dbReference type="SUPFAM" id="SSF51445">
    <property type="entry name" value="(Trans)glycosidases"/>
    <property type="match status" value="1"/>
</dbReference>
<dbReference type="Proteomes" id="UP000676565">
    <property type="component" value="Unassembled WGS sequence"/>
</dbReference>
<evidence type="ECO:0000313" key="2">
    <source>
        <dbReference type="EMBL" id="MBP3959629.1"/>
    </source>
</evidence>
<proteinExistence type="predicted"/>
<dbReference type="Gene3D" id="2.60.120.260">
    <property type="entry name" value="Galactose-binding domain-like"/>
    <property type="match status" value="1"/>
</dbReference>
<comment type="caution">
    <text evidence="2">The sequence shown here is derived from an EMBL/GenBank/DDBJ whole genome shotgun (WGS) entry which is preliminary data.</text>
</comment>
<dbReference type="InterPro" id="IPR017853">
    <property type="entry name" value="GH"/>
</dbReference>
<sequence>MFRKRKEPFVVPRPNRRCVLASVMLVVIGAGFALVPVYGETIHRFGFGNKNTALVRGDANVKVEEKEHDIDDNSCHSRPTSEHLKLSSDLATGDAAFIHYHYDTPQAPVTAALSAGVWVKATKTGIQLRARVVFPKETDPAHPESPLTALIVGDTYTDRGQWQKLTLTEIPGLIGKHLPVLQTKIGRAVNSTGAYIDRLVLNLYTGPGTADIWIDDLDIGPVKAPDAAGGVPGTTTGRSKPGAPSGGARGRISRQDGGQLFVDGKPFFFRAVRHTGAPLHVLRQAGFDALWVPADVSASVLEEANREGWMVVPSAPVALPASVTDKSEAEVAALDGYFRKFSGSDVLFWDLGGGRVKEQTAAVKRTQDYIRKFDGKRPFSADVWDGFQGYSTFLGAIGAHRWPLFTSLELSGYRDWIAQRMALSSDRAVFWTWVQNHAPDWYVENVARAKNGDQFADPIGPHPEQVRLLAYISVACGCRGLGFWSDQFLADSHFGRDRLQGMAILNSELEMLAPVLLAPRGAQSIQWLDTDHPDVKAALIRGSRGTLLLPLWLGKGSQYVPDQGAVGSIKVTVPLVADGADPWRISPAGVECLRNSAVKRTGGTELTITEFDLVAPIVFTNELQQDGLVAQWQDYNRKYGRSAARWAMDLAAEEYEKTYTVHARLAQMGVQVRGADGLFKQAVQFHEDARRDFAAGLYDKAFTDAQRALRPLRFIMRDHWNQAVATLDTPSASPFAVSYFSLPKHWELFREIQACQPATTVLPGGSFEPGNTDIPADGFPVTAVPGWVARFGTIDRVKVAAGVVSAAKLADKIEPKKPVYEGPRMFLPSRPIARAEDGYVPPAPELGRGVLKLEVQRSADVAGDGKPAEGLARPLERTFLAVESPPVKLPPGTLVRVSGWIKTPEDIKLTADGVLFYDDVCGEPLAVRLTGTKGKWKQFHLYRRVPQSGQISLTMALTGEGVAYFDDVRIEPLVPVAQGAGFAARPPQSAVQPAGGIRQR</sequence>